<dbReference type="GO" id="GO:0032259">
    <property type="term" value="P:methylation"/>
    <property type="evidence" value="ECO:0007669"/>
    <property type="project" value="UniProtKB-KW"/>
</dbReference>
<comment type="caution">
    <text evidence="4">The sequence shown here is derived from an EMBL/GenBank/DDBJ whole genome shotgun (WGS) entry which is preliminary data.</text>
</comment>
<keyword evidence="1" id="KW-0489">Methyltransferase</keyword>
<dbReference type="Pfam" id="PF01596">
    <property type="entry name" value="Methyltransf_3"/>
    <property type="match status" value="1"/>
</dbReference>
<evidence type="ECO:0000256" key="2">
    <source>
        <dbReference type="ARBA" id="ARBA00022679"/>
    </source>
</evidence>
<protein>
    <submittedName>
        <fullName evidence="4">DUF2218 domain-containing protein</fullName>
    </submittedName>
</protein>
<dbReference type="AlphaFoldDB" id="A0A544YKB9"/>
<dbReference type="Proteomes" id="UP000316541">
    <property type="component" value="Unassembled WGS sequence"/>
</dbReference>
<organism evidence="4 5">
    <name type="scientific">Microbispora hainanensis</name>
    <dbReference type="NCBI Taxonomy" id="568844"/>
    <lineage>
        <taxon>Bacteria</taxon>
        <taxon>Bacillati</taxon>
        <taxon>Actinomycetota</taxon>
        <taxon>Actinomycetes</taxon>
        <taxon>Streptosporangiales</taxon>
        <taxon>Streptosporangiaceae</taxon>
        <taxon>Microbispora</taxon>
    </lineage>
</organism>
<dbReference type="InterPro" id="IPR029063">
    <property type="entry name" value="SAM-dependent_MTases_sf"/>
</dbReference>
<dbReference type="PROSITE" id="PS51682">
    <property type="entry name" value="SAM_OMT_I"/>
    <property type="match status" value="1"/>
</dbReference>
<dbReference type="PANTHER" id="PTHR10509:SF14">
    <property type="entry name" value="CAFFEOYL-COA O-METHYLTRANSFERASE 3-RELATED"/>
    <property type="match status" value="1"/>
</dbReference>
<proteinExistence type="predicted"/>
<evidence type="ECO:0000313" key="5">
    <source>
        <dbReference type="Proteomes" id="UP000316541"/>
    </source>
</evidence>
<dbReference type="Gene3D" id="3.40.50.150">
    <property type="entry name" value="Vaccinia Virus protein VP39"/>
    <property type="match status" value="1"/>
</dbReference>
<gene>
    <name evidence="4" type="ORF">FLX08_30645</name>
</gene>
<dbReference type="SUPFAM" id="SSF53335">
    <property type="entry name" value="S-adenosyl-L-methionine-dependent methyltransferases"/>
    <property type="match status" value="1"/>
</dbReference>
<accession>A0A544YKB9</accession>
<dbReference type="PANTHER" id="PTHR10509">
    <property type="entry name" value="O-METHYLTRANSFERASE-RELATED"/>
    <property type="match status" value="1"/>
</dbReference>
<name>A0A544YKB9_9ACTN</name>
<reference evidence="4 5" key="1">
    <citation type="submission" date="2019-07" db="EMBL/GenBank/DDBJ databases">
        <title>Microbispora hainanensis DSM 45428.</title>
        <authorList>
            <person name="Thawai C."/>
        </authorList>
    </citation>
    <scope>NUCLEOTIDE SEQUENCE [LARGE SCALE GENOMIC DNA]</scope>
    <source>
        <strain evidence="4 5">DSM 45428</strain>
    </source>
</reference>
<dbReference type="Pfam" id="PF09981">
    <property type="entry name" value="DUF2218"/>
    <property type="match status" value="1"/>
</dbReference>
<keyword evidence="2" id="KW-0808">Transferase</keyword>
<dbReference type="InterPro" id="IPR050362">
    <property type="entry name" value="Cation-dep_OMT"/>
</dbReference>
<sequence length="349" mass="37995">MVDALTNRRAAHHNHRTGSVGKYQRLMCHWRKPMPHSTAHVVTDRPERYIKQLVSHMGHKAQAVLGGDGRAVIEVRSGRCVLRPHDGGLEMIATAADAESLLGVQDVVARHLLRFATQEELAADWSPPVAGDAAWAVSPVVDDYLLTHCSPADEVLNDLVVRTREETGGAAGMQVSHDEGALLTMLVRLSGARLAVEVGVFTGYSSICIARGLPPDGRLLACDVSTEWTSIARNYWERAGVADRVDLRIGPALETLRALPAEPSIGFAFIDADKQGYPDYYEEVVTRLTPGGLVVLDNVFQGGRVFDPAFQGDAQVAVRRLNETIARDSRVESVMLPVRDGITIARRVG</sequence>
<evidence type="ECO:0000313" key="4">
    <source>
        <dbReference type="EMBL" id="TQS17187.1"/>
    </source>
</evidence>
<evidence type="ECO:0000256" key="1">
    <source>
        <dbReference type="ARBA" id="ARBA00022603"/>
    </source>
</evidence>
<dbReference type="InterPro" id="IPR002935">
    <property type="entry name" value="SAM_O-MeTrfase"/>
</dbReference>
<dbReference type="InterPro" id="IPR014543">
    <property type="entry name" value="UCP028291"/>
</dbReference>
<keyword evidence="3" id="KW-0949">S-adenosyl-L-methionine</keyword>
<dbReference type="Gene3D" id="3.30.310.50">
    <property type="entry name" value="Alpha-D-phosphohexomutase, C-terminal domain"/>
    <property type="match status" value="1"/>
</dbReference>
<dbReference type="GO" id="GO:0008171">
    <property type="term" value="F:O-methyltransferase activity"/>
    <property type="evidence" value="ECO:0007669"/>
    <property type="project" value="InterPro"/>
</dbReference>
<dbReference type="EMBL" id="VIRM01000049">
    <property type="protein sequence ID" value="TQS17187.1"/>
    <property type="molecule type" value="Genomic_DNA"/>
</dbReference>
<evidence type="ECO:0000256" key="3">
    <source>
        <dbReference type="ARBA" id="ARBA00022691"/>
    </source>
</evidence>
<dbReference type="GO" id="GO:0008757">
    <property type="term" value="F:S-adenosylmethionine-dependent methyltransferase activity"/>
    <property type="evidence" value="ECO:0007669"/>
    <property type="project" value="TreeGrafter"/>
</dbReference>